<dbReference type="PANTHER" id="PTHR12649">
    <property type="entry name" value="PEPTIDYL-TRNA HYDROLASE 2"/>
    <property type="match status" value="1"/>
</dbReference>
<dbReference type="SUPFAM" id="SSF102462">
    <property type="entry name" value="Peptidyl-tRNA hydrolase II"/>
    <property type="match status" value="1"/>
</dbReference>
<feature type="non-terminal residue" evidence="5">
    <location>
        <position position="1"/>
    </location>
</feature>
<evidence type="ECO:0000256" key="3">
    <source>
        <dbReference type="ARBA" id="ARBA00038050"/>
    </source>
</evidence>
<organism evidence="5 6">
    <name type="scientific">Cymbomonas tetramitiformis</name>
    <dbReference type="NCBI Taxonomy" id="36881"/>
    <lineage>
        <taxon>Eukaryota</taxon>
        <taxon>Viridiplantae</taxon>
        <taxon>Chlorophyta</taxon>
        <taxon>Pyramimonadophyceae</taxon>
        <taxon>Pyramimonadales</taxon>
        <taxon>Pyramimonadaceae</taxon>
        <taxon>Cymbomonas</taxon>
    </lineage>
</organism>
<evidence type="ECO:0000256" key="1">
    <source>
        <dbReference type="ARBA" id="ARBA00013260"/>
    </source>
</evidence>
<protein>
    <recommendedName>
        <fullName evidence="1">peptidyl-tRNA hydrolase</fullName>
        <ecNumber evidence="1">3.1.1.29</ecNumber>
    </recommendedName>
</protein>
<dbReference type="GO" id="GO:0004045">
    <property type="term" value="F:peptidyl-tRNA hydrolase activity"/>
    <property type="evidence" value="ECO:0007669"/>
    <property type="project" value="UniProtKB-EC"/>
</dbReference>
<evidence type="ECO:0000313" key="6">
    <source>
        <dbReference type="Proteomes" id="UP001190700"/>
    </source>
</evidence>
<comment type="catalytic activity">
    <reaction evidence="4">
        <text>an N-acyl-L-alpha-aminoacyl-tRNA + H2O = an N-acyl-L-amino acid + a tRNA + H(+)</text>
        <dbReference type="Rhea" id="RHEA:54448"/>
        <dbReference type="Rhea" id="RHEA-COMP:10123"/>
        <dbReference type="Rhea" id="RHEA-COMP:13883"/>
        <dbReference type="ChEBI" id="CHEBI:15377"/>
        <dbReference type="ChEBI" id="CHEBI:15378"/>
        <dbReference type="ChEBI" id="CHEBI:59874"/>
        <dbReference type="ChEBI" id="CHEBI:78442"/>
        <dbReference type="ChEBI" id="CHEBI:138191"/>
        <dbReference type="EC" id="3.1.1.29"/>
    </reaction>
</comment>
<dbReference type="GO" id="GO:0005829">
    <property type="term" value="C:cytosol"/>
    <property type="evidence" value="ECO:0007669"/>
    <property type="project" value="TreeGrafter"/>
</dbReference>
<dbReference type="NCBIfam" id="TIGR00283">
    <property type="entry name" value="arch_pth2"/>
    <property type="match status" value="1"/>
</dbReference>
<dbReference type="FunFam" id="3.40.1490.10:FF:000002">
    <property type="entry name" value="Peptidyl-tRNA hydrolase 2, mitochondrial"/>
    <property type="match status" value="1"/>
</dbReference>
<keyword evidence="6" id="KW-1185">Reference proteome</keyword>
<comment type="similarity">
    <text evidence="3">Belongs to the PTH2 family.</text>
</comment>
<dbReference type="Gene3D" id="3.40.1490.10">
    <property type="entry name" value="Bit1"/>
    <property type="match status" value="1"/>
</dbReference>
<dbReference type="EC" id="3.1.1.29" evidence="1"/>
<comment type="caution">
    <text evidence="5">The sequence shown here is derived from an EMBL/GenBank/DDBJ whole genome shotgun (WGS) entry which is preliminary data.</text>
</comment>
<accession>A0AAE0L623</accession>
<reference evidence="5 6" key="1">
    <citation type="journal article" date="2015" name="Genome Biol. Evol.">
        <title>Comparative Genomics of a Bacterivorous Green Alga Reveals Evolutionary Causalities and Consequences of Phago-Mixotrophic Mode of Nutrition.</title>
        <authorList>
            <person name="Burns J.A."/>
            <person name="Paasch A."/>
            <person name="Narechania A."/>
            <person name="Kim E."/>
        </authorList>
    </citation>
    <scope>NUCLEOTIDE SEQUENCE [LARGE SCALE GENOMIC DNA]</scope>
    <source>
        <strain evidence="5 6">PLY_AMNH</strain>
    </source>
</reference>
<dbReference type="AlphaFoldDB" id="A0AAE0L623"/>
<dbReference type="EMBL" id="LGRX02008453">
    <property type="protein sequence ID" value="KAK3273468.1"/>
    <property type="molecule type" value="Genomic_DNA"/>
</dbReference>
<gene>
    <name evidence="5" type="ORF">CYMTET_18290</name>
</gene>
<keyword evidence="2" id="KW-0378">Hydrolase</keyword>
<evidence type="ECO:0000256" key="4">
    <source>
        <dbReference type="ARBA" id="ARBA00048707"/>
    </source>
</evidence>
<dbReference type="InterPro" id="IPR002833">
    <property type="entry name" value="PTH2"/>
</dbReference>
<proteinExistence type="inferred from homology"/>
<name>A0AAE0L623_9CHLO</name>
<dbReference type="Pfam" id="PF01981">
    <property type="entry name" value="PTH2"/>
    <property type="match status" value="1"/>
</dbReference>
<sequence length="130" mass="13882">VVLVVPVDLGMSMGKVAAQCAHAAVGHYKGLVREQVDWLSIWESTGERTIVLAAENQAQLQALADQATTLVLPMYIVRDAGLTEVPPGTPTVLAIGGSNEEVDRVTGHLHTLRAERLQAQDANNLHPPCV</sequence>
<evidence type="ECO:0000256" key="2">
    <source>
        <dbReference type="ARBA" id="ARBA00022801"/>
    </source>
</evidence>
<dbReference type="InterPro" id="IPR023476">
    <property type="entry name" value="Pep_tRNA_hydro_II_dom_sf"/>
</dbReference>
<evidence type="ECO:0000313" key="5">
    <source>
        <dbReference type="EMBL" id="KAK3273468.1"/>
    </source>
</evidence>
<dbReference type="Proteomes" id="UP001190700">
    <property type="component" value="Unassembled WGS sequence"/>
</dbReference>
<dbReference type="PANTHER" id="PTHR12649:SF29">
    <property type="entry name" value="AMINOACYL-TRNA HYDROLASE"/>
    <property type="match status" value="1"/>
</dbReference>